<dbReference type="AlphaFoldDB" id="A0A9W6ZWB6"/>
<dbReference type="EMBL" id="BRXZ01006454">
    <property type="protein sequence ID" value="GMH60906.1"/>
    <property type="molecule type" value="Genomic_DNA"/>
</dbReference>
<comment type="caution">
    <text evidence="2">The sequence shown here is derived from an EMBL/GenBank/DDBJ whole genome shotgun (WGS) entry which is preliminary data.</text>
</comment>
<accession>A0A9W6ZWB6</accession>
<keyword evidence="3" id="KW-1185">Reference proteome</keyword>
<evidence type="ECO:0000313" key="2">
    <source>
        <dbReference type="EMBL" id="GMH60906.1"/>
    </source>
</evidence>
<dbReference type="Proteomes" id="UP001165082">
    <property type="component" value="Unassembled WGS sequence"/>
</dbReference>
<sequence length="1028" mass="117032">MKKNRSKKARFLPSLTLTTIAFLCAYVALGSWVFQTIGQPYREFLERAEEEGFALRKDIEDADRLNTDKISGCFSWVGMDIEEYDEIKKREKEKSVLDALPKSRRVPNKFMPGFSVAQLQKMVNTRSNPNVDGLKDAVNKRVDFLLSFHKEGEKNMWVLEMAKDNDDLYNVLRNVPWVLGYGLDLPQSMETAAGVYCLRTLAGVTITVTPSPTEGKEGEENKTIEIPLIDKSDDSKIIPWHFTKVNVTRGKKKKKKGGKHKGEWKKKKGRKHKGEWKKKKGGKHKGEWRLKRADYVPRQPRDEEVEDVEVENEKGPVEIVLSLFCEETKETLLVTLEELRDDYELVSNHNPFGSCSMADPGKFKDSHEAGEVYLRDDKVAGCYHRCPIVYARFIKDLLEIAKTGHQELVRLLRRLLQEFVKKFKKELEFGGYGRGKTKGSQDGGYKKERLNCVGHGECNLGAFRDHKGGARHAHSDTMPRYYAGVVKETAQWFQFTLLCVGLTFFELRALGLPFNHSQIRLVNTRVTGRLHVDTLRTFAVEPCFRFLCSPDDRDRMAFVQFEGFKLKRDILVLSGGNGDRFFILKDLHCLEREIAVTGDWNLEDFLNNTVCELNVYRAEKSGGKTSYKFEKLLLPFNEVYNVETKGREKFLVLGELKDKDNNSAALLTDTKIYSITNRSTSTSQIPTLTKEAVAQMVVECGTRYIKGKGGVDKFKPVELNKKLYYVDSSLTTEDETVEVKGTEPAQTFLPHHLALPQWYPHTNVSFWGVRKKLLLRVFMVPESLRNSPATTSKEEVEKLLKNSKHEGIRSKVETLNDKRGRIINQKRDNEKKRIKMENQRLKEKESATFVPGLGFSGFWYTLGRINSIPSAEYEKGEYYCFSAGCLAVSARFLNKDIESVARTALDAQGRWRDGELGRYSVATDFVDTLLSKSPGPDSASVSDDSWLPKVKVITTSWYGLVPVVTQARTREELKGLLIKTSFIPFATGFGLSAEDGEMDGGFSMLLHPRCKRAIYLPVSWDMVSNILN</sequence>
<protein>
    <submittedName>
        <fullName evidence="2">Uncharacterized protein</fullName>
    </submittedName>
</protein>
<dbReference type="OrthoDB" id="43630at2759"/>
<gene>
    <name evidence="2" type="ORF">TrRE_jg1144</name>
</gene>
<organism evidence="2 3">
    <name type="scientific">Triparma retinervis</name>
    <dbReference type="NCBI Taxonomy" id="2557542"/>
    <lineage>
        <taxon>Eukaryota</taxon>
        <taxon>Sar</taxon>
        <taxon>Stramenopiles</taxon>
        <taxon>Ochrophyta</taxon>
        <taxon>Bolidophyceae</taxon>
        <taxon>Parmales</taxon>
        <taxon>Triparmaceae</taxon>
        <taxon>Triparma</taxon>
    </lineage>
</organism>
<evidence type="ECO:0000313" key="3">
    <source>
        <dbReference type="Proteomes" id="UP001165082"/>
    </source>
</evidence>
<feature type="region of interest" description="Disordered" evidence="1">
    <location>
        <begin position="249"/>
        <end position="283"/>
    </location>
</feature>
<feature type="non-terminal residue" evidence="2">
    <location>
        <position position="1028"/>
    </location>
</feature>
<evidence type="ECO:0000256" key="1">
    <source>
        <dbReference type="SAM" id="MobiDB-lite"/>
    </source>
</evidence>
<proteinExistence type="predicted"/>
<reference evidence="2" key="1">
    <citation type="submission" date="2022-07" db="EMBL/GenBank/DDBJ databases">
        <title>Genome analysis of Parmales, a sister group of diatoms, reveals the evolutionary specialization of diatoms from phago-mixotrophs to photoautotrophs.</title>
        <authorList>
            <person name="Ban H."/>
            <person name="Sato S."/>
            <person name="Yoshikawa S."/>
            <person name="Kazumasa Y."/>
            <person name="Nakamura Y."/>
            <person name="Ichinomiya M."/>
            <person name="Saitoh K."/>
            <person name="Sato N."/>
            <person name="Blanc-Mathieu R."/>
            <person name="Endo H."/>
            <person name="Kuwata A."/>
            <person name="Ogata H."/>
        </authorList>
    </citation>
    <scope>NUCLEOTIDE SEQUENCE</scope>
</reference>
<name>A0A9W6ZWB6_9STRA</name>